<evidence type="ECO:0000256" key="2">
    <source>
        <dbReference type="ARBA" id="ARBA00005464"/>
    </source>
</evidence>
<evidence type="ECO:0000256" key="6">
    <source>
        <dbReference type="ARBA" id="ARBA00023235"/>
    </source>
</evidence>
<evidence type="ECO:0000259" key="8">
    <source>
        <dbReference type="Pfam" id="PF05697"/>
    </source>
</evidence>
<dbReference type="GO" id="GO:0051083">
    <property type="term" value="P:'de novo' cotranslational protein folding"/>
    <property type="evidence" value="ECO:0007669"/>
    <property type="project" value="TreeGrafter"/>
</dbReference>
<keyword evidence="11" id="KW-1185">Reference proteome</keyword>
<accession>A0A2I0VKS4</accession>
<dbReference type="HAMAP" id="MF_00303">
    <property type="entry name" value="Trigger_factor_Tig"/>
    <property type="match status" value="1"/>
</dbReference>
<comment type="catalytic activity">
    <reaction evidence="1">
        <text>[protein]-peptidylproline (omega=180) = [protein]-peptidylproline (omega=0)</text>
        <dbReference type="Rhea" id="RHEA:16237"/>
        <dbReference type="Rhea" id="RHEA-COMP:10747"/>
        <dbReference type="Rhea" id="RHEA-COMP:10748"/>
        <dbReference type="ChEBI" id="CHEBI:83833"/>
        <dbReference type="ChEBI" id="CHEBI:83834"/>
        <dbReference type="EC" id="5.2.1.8"/>
    </reaction>
</comment>
<dbReference type="InterPro" id="IPR036611">
    <property type="entry name" value="Trigger_fac_ribosome-bd_sf"/>
</dbReference>
<evidence type="ECO:0000256" key="7">
    <source>
        <dbReference type="ARBA" id="ARBA00024849"/>
    </source>
</evidence>
<dbReference type="InterPro" id="IPR037041">
    <property type="entry name" value="Trigger_fac_C_sf"/>
</dbReference>
<proteinExistence type="inferred from homology"/>
<evidence type="ECO:0000256" key="5">
    <source>
        <dbReference type="ARBA" id="ARBA00023186"/>
    </source>
</evidence>
<dbReference type="SUPFAM" id="SSF109998">
    <property type="entry name" value="Triger factor/SurA peptide-binding domain-like"/>
    <property type="match status" value="1"/>
</dbReference>
<dbReference type="Gene3D" id="3.30.70.1050">
    <property type="entry name" value="Trigger factor ribosome-binding domain"/>
    <property type="match status" value="1"/>
</dbReference>
<dbReference type="PANTHER" id="PTHR30560">
    <property type="entry name" value="TRIGGER FACTOR CHAPERONE AND PEPTIDYL-PROLYL CIS/TRANS ISOMERASE"/>
    <property type="match status" value="1"/>
</dbReference>
<dbReference type="OrthoDB" id="3366at2759"/>
<gene>
    <name evidence="10" type="primary">TIG</name>
    <name evidence="10" type="ORF">MA16_Dca012605</name>
</gene>
<feature type="domain" description="Trigger factor C-terminal" evidence="9">
    <location>
        <begin position="362"/>
        <end position="519"/>
    </location>
</feature>
<evidence type="ECO:0000313" key="10">
    <source>
        <dbReference type="EMBL" id="PKU64019.1"/>
    </source>
</evidence>
<dbReference type="InterPro" id="IPR008880">
    <property type="entry name" value="Trigger_fac_C"/>
</dbReference>
<dbReference type="FunFam" id="3.10.50.40:FF:000001">
    <property type="entry name" value="Trigger factor"/>
    <property type="match status" value="1"/>
</dbReference>
<dbReference type="GO" id="GO:0003755">
    <property type="term" value="F:peptidyl-prolyl cis-trans isomerase activity"/>
    <property type="evidence" value="ECO:0007669"/>
    <property type="project" value="UniProtKB-KW"/>
</dbReference>
<dbReference type="AlphaFoldDB" id="A0A2I0VKS4"/>
<dbReference type="Pfam" id="PF05698">
    <property type="entry name" value="Trigger_C"/>
    <property type="match status" value="1"/>
</dbReference>
<dbReference type="SUPFAM" id="SSF54534">
    <property type="entry name" value="FKBP-like"/>
    <property type="match status" value="1"/>
</dbReference>
<sequence length="530" mass="60273">MALLVGVATHLRPRCPKTDFPSSSTLKDLCSSQSHLSPYLPSRRLLPCLFYSSTRHPRLVTVSAAAISVEKTEKDRFPVTVTETKQPRSSVRLCIEVPPNSCKESYNKVLREFSNQAKVPGFRPGKKIPENILINYVGLHNIQQAVIEAILKKTLPQAMISVEGRALKDSVRIVTKFAEMYDSFSPEDYFRYDVLVDVVPEIKWLAEAKYKNLKIIVQIDKTITAEIASEIEFKRRYKAQGSLRIVTDRGLQMGDLVVLDILAARIEGDLSIGEKIPSAERKGFHLDTEESDNLLPGFLNSILGIRQGETKSFSLQFPESWEQVNLCGVQAQFTVECKELFYRDLPKLDDSLAEKLFPGCSSLSQVRESILQRCREVEQTAIEQATDNAILEQLSKIVEVDIPQSLFEEQGRQLYGARLLQLQAGRKVNEQQLSSLSSEKAVNEYLENQKENITSIIKQMLAVGEIFQCENLEYSTDELVKEVENSVEEFKRHNQEYDEANVRQQVQDVLEGAKVLEWLRENSDIQYVFR</sequence>
<protein>
    <recommendedName>
        <fullName evidence="3">peptidylprolyl isomerase</fullName>
        <ecNumber evidence="3">5.2.1.8</ecNumber>
    </recommendedName>
</protein>
<comment type="function">
    <text evidence="7">Involved in protein export. Acts as a chaperone by maintaining the newly synthesized protein in an open conformation. Functions as a peptidyl-prolyl cis-trans isomerase.</text>
</comment>
<reference evidence="10 11" key="2">
    <citation type="journal article" date="2017" name="Nature">
        <title>The Apostasia genome and the evolution of orchids.</title>
        <authorList>
            <person name="Zhang G.Q."/>
            <person name="Liu K.W."/>
            <person name="Li Z."/>
            <person name="Lohaus R."/>
            <person name="Hsiao Y.Y."/>
            <person name="Niu S.C."/>
            <person name="Wang J.Y."/>
            <person name="Lin Y.C."/>
            <person name="Xu Q."/>
            <person name="Chen L.J."/>
            <person name="Yoshida K."/>
            <person name="Fujiwara S."/>
            <person name="Wang Z.W."/>
            <person name="Zhang Y.Q."/>
            <person name="Mitsuda N."/>
            <person name="Wang M."/>
            <person name="Liu G.H."/>
            <person name="Pecoraro L."/>
            <person name="Huang H.X."/>
            <person name="Xiao X.J."/>
            <person name="Lin M."/>
            <person name="Wu X.Y."/>
            <person name="Wu W.L."/>
            <person name="Chen Y.Y."/>
            <person name="Chang S.B."/>
            <person name="Sakamoto S."/>
            <person name="Ohme-Takagi M."/>
            <person name="Yagi M."/>
            <person name="Zeng S.J."/>
            <person name="Shen C.Y."/>
            <person name="Yeh C.M."/>
            <person name="Luo Y.B."/>
            <person name="Tsai W.C."/>
            <person name="Van de Peer Y."/>
            <person name="Liu Z.J."/>
        </authorList>
    </citation>
    <scope>NUCLEOTIDE SEQUENCE [LARGE SCALE GENOMIC DNA]</scope>
    <source>
        <tissue evidence="10">The whole plant</tissue>
    </source>
</reference>
<dbReference type="EC" id="5.2.1.8" evidence="3"/>
<dbReference type="InterPro" id="IPR046357">
    <property type="entry name" value="PPIase_dom_sf"/>
</dbReference>
<dbReference type="Gene3D" id="1.10.3120.10">
    <property type="entry name" value="Trigger factor, C-terminal domain"/>
    <property type="match status" value="1"/>
</dbReference>
<dbReference type="GO" id="GO:0044183">
    <property type="term" value="F:protein folding chaperone"/>
    <property type="evidence" value="ECO:0007669"/>
    <property type="project" value="TreeGrafter"/>
</dbReference>
<dbReference type="InterPro" id="IPR008881">
    <property type="entry name" value="Trigger_fac_ribosome-bd_bac"/>
</dbReference>
<feature type="domain" description="Trigger factor ribosome-binding bacterial" evidence="8">
    <location>
        <begin position="80"/>
        <end position="231"/>
    </location>
</feature>
<dbReference type="PANTHER" id="PTHR30560:SF3">
    <property type="entry name" value="TRIGGER FACTOR-LIKE PROTEIN TIG, CHLOROPLASTIC"/>
    <property type="match status" value="1"/>
</dbReference>
<name>A0A2I0VKS4_9ASPA</name>
<organism evidence="10 11">
    <name type="scientific">Dendrobium catenatum</name>
    <dbReference type="NCBI Taxonomy" id="906689"/>
    <lineage>
        <taxon>Eukaryota</taxon>
        <taxon>Viridiplantae</taxon>
        <taxon>Streptophyta</taxon>
        <taxon>Embryophyta</taxon>
        <taxon>Tracheophyta</taxon>
        <taxon>Spermatophyta</taxon>
        <taxon>Magnoliopsida</taxon>
        <taxon>Liliopsida</taxon>
        <taxon>Asparagales</taxon>
        <taxon>Orchidaceae</taxon>
        <taxon>Epidendroideae</taxon>
        <taxon>Malaxideae</taxon>
        <taxon>Dendrobiinae</taxon>
        <taxon>Dendrobium</taxon>
    </lineage>
</organism>
<dbReference type="Proteomes" id="UP000233837">
    <property type="component" value="Unassembled WGS sequence"/>
</dbReference>
<dbReference type="InterPro" id="IPR027304">
    <property type="entry name" value="Trigger_fact/SurA_dom_sf"/>
</dbReference>
<dbReference type="InterPro" id="IPR005215">
    <property type="entry name" value="Trig_fac"/>
</dbReference>
<dbReference type="NCBIfam" id="TIGR00115">
    <property type="entry name" value="tig"/>
    <property type="match status" value="1"/>
</dbReference>
<evidence type="ECO:0000256" key="3">
    <source>
        <dbReference type="ARBA" id="ARBA00013194"/>
    </source>
</evidence>
<dbReference type="EMBL" id="KZ503453">
    <property type="protein sequence ID" value="PKU64019.1"/>
    <property type="molecule type" value="Genomic_DNA"/>
</dbReference>
<keyword evidence="5" id="KW-0143">Chaperone</keyword>
<dbReference type="GO" id="GO:0043335">
    <property type="term" value="P:protein unfolding"/>
    <property type="evidence" value="ECO:0007669"/>
    <property type="project" value="TreeGrafter"/>
</dbReference>
<dbReference type="GO" id="GO:0043022">
    <property type="term" value="F:ribosome binding"/>
    <property type="evidence" value="ECO:0007669"/>
    <property type="project" value="TreeGrafter"/>
</dbReference>
<evidence type="ECO:0000313" key="11">
    <source>
        <dbReference type="Proteomes" id="UP000233837"/>
    </source>
</evidence>
<keyword evidence="4" id="KW-0697">Rotamase</keyword>
<dbReference type="FunFam" id="1.10.3120.10:FF:000004">
    <property type="entry name" value="Chloroplast trigger factor"/>
    <property type="match status" value="1"/>
</dbReference>
<dbReference type="STRING" id="906689.A0A2I0VKS4"/>
<comment type="similarity">
    <text evidence="2">Belongs to the FKBP-type PPIase family. Tig subfamily.</text>
</comment>
<evidence type="ECO:0000256" key="1">
    <source>
        <dbReference type="ARBA" id="ARBA00000971"/>
    </source>
</evidence>
<keyword evidence="6" id="KW-0413">Isomerase</keyword>
<dbReference type="Pfam" id="PF05697">
    <property type="entry name" value="Trigger_N"/>
    <property type="match status" value="1"/>
</dbReference>
<dbReference type="SUPFAM" id="SSF102735">
    <property type="entry name" value="Trigger factor ribosome-binding domain"/>
    <property type="match status" value="1"/>
</dbReference>
<dbReference type="Gene3D" id="3.10.50.40">
    <property type="match status" value="1"/>
</dbReference>
<dbReference type="FunFam" id="3.30.70.1050:FF:000004">
    <property type="entry name" value="Trigger factor"/>
    <property type="match status" value="1"/>
</dbReference>
<evidence type="ECO:0000259" key="9">
    <source>
        <dbReference type="Pfam" id="PF05698"/>
    </source>
</evidence>
<evidence type="ECO:0000256" key="4">
    <source>
        <dbReference type="ARBA" id="ARBA00023110"/>
    </source>
</evidence>
<reference evidence="10 11" key="1">
    <citation type="journal article" date="2016" name="Sci. Rep.">
        <title>The Dendrobium catenatum Lindl. genome sequence provides insights into polysaccharide synthase, floral development and adaptive evolution.</title>
        <authorList>
            <person name="Zhang G.Q."/>
            <person name="Xu Q."/>
            <person name="Bian C."/>
            <person name="Tsai W.C."/>
            <person name="Yeh C.M."/>
            <person name="Liu K.W."/>
            <person name="Yoshida K."/>
            <person name="Zhang L.S."/>
            <person name="Chang S.B."/>
            <person name="Chen F."/>
            <person name="Shi Y."/>
            <person name="Su Y.Y."/>
            <person name="Zhang Y.Q."/>
            <person name="Chen L.J."/>
            <person name="Yin Y."/>
            <person name="Lin M."/>
            <person name="Huang H."/>
            <person name="Deng H."/>
            <person name="Wang Z.W."/>
            <person name="Zhu S.L."/>
            <person name="Zhao X."/>
            <person name="Deng C."/>
            <person name="Niu S.C."/>
            <person name="Huang J."/>
            <person name="Wang M."/>
            <person name="Liu G.H."/>
            <person name="Yang H.J."/>
            <person name="Xiao X.J."/>
            <person name="Hsiao Y.Y."/>
            <person name="Wu W.L."/>
            <person name="Chen Y.Y."/>
            <person name="Mitsuda N."/>
            <person name="Ohme-Takagi M."/>
            <person name="Luo Y.B."/>
            <person name="Van de Peer Y."/>
            <person name="Liu Z.J."/>
        </authorList>
    </citation>
    <scope>NUCLEOTIDE SEQUENCE [LARGE SCALE GENOMIC DNA]</scope>
    <source>
        <tissue evidence="10">The whole plant</tissue>
    </source>
</reference>
<dbReference type="GO" id="GO:0015031">
    <property type="term" value="P:protein transport"/>
    <property type="evidence" value="ECO:0007669"/>
    <property type="project" value="InterPro"/>
</dbReference>